<name>A0ABX7L7N2_9BACL</name>
<dbReference type="RefSeq" id="WP_206101001.1">
    <property type="nucleotide sequence ID" value="NZ_CP070969.1"/>
</dbReference>
<accession>A0ABX7L7N2</accession>
<dbReference type="Proteomes" id="UP000663452">
    <property type="component" value="Chromosome"/>
</dbReference>
<reference evidence="1 2" key="1">
    <citation type="submission" date="2021-02" db="EMBL/GenBank/DDBJ databases">
        <title>Paenibacillus tianjinensis sp. nov.</title>
        <authorList>
            <person name="Liu H."/>
        </authorList>
    </citation>
    <scope>NUCLEOTIDE SEQUENCE [LARGE SCALE GENOMIC DNA]</scope>
    <source>
        <strain evidence="1 2">TB2019</strain>
    </source>
</reference>
<dbReference type="EMBL" id="CP070969">
    <property type="protein sequence ID" value="QSF43368.1"/>
    <property type="molecule type" value="Genomic_DNA"/>
</dbReference>
<gene>
    <name evidence="1" type="ORF">JRJ22_19065</name>
</gene>
<keyword evidence="2" id="KW-1185">Reference proteome</keyword>
<evidence type="ECO:0000313" key="1">
    <source>
        <dbReference type="EMBL" id="QSF43368.1"/>
    </source>
</evidence>
<sequence length="96" mass="11632">MKISQYVRDKYMELCPVSTNKCDTYEGIDYKIKRAVDLGKVVYTYPCRVIQYYNLRFTVEIGEVNTVIDMEKNDDYYQVDEYRKVAHERRYYNIVV</sequence>
<organism evidence="1 2">
    <name type="scientific">Paenibacillus tianjinensis</name>
    <dbReference type="NCBI Taxonomy" id="2810347"/>
    <lineage>
        <taxon>Bacteria</taxon>
        <taxon>Bacillati</taxon>
        <taxon>Bacillota</taxon>
        <taxon>Bacilli</taxon>
        <taxon>Bacillales</taxon>
        <taxon>Paenibacillaceae</taxon>
        <taxon>Paenibacillus</taxon>
    </lineage>
</organism>
<proteinExistence type="predicted"/>
<evidence type="ECO:0000313" key="2">
    <source>
        <dbReference type="Proteomes" id="UP000663452"/>
    </source>
</evidence>
<protein>
    <submittedName>
        <fullName evidence="1">Uncharacterized protein</fullName>
    </submittedName>
</protein>